<feature type="signal peptide" evidence="1">
    <location>
        <begin position="1"/>
        <end position="23"/>
    </location>
</feature>
<name>A0A139SIP5_9BACT</name>
<evidence type="ECO:0000313" key="2">
    <source>
        <dbReference type="EMBL" id="KXU34427.1"/>
    </source>
</evidence>
<reference evidence="2 3" key="1">
    <citation type="submission" date="2016-02" db="EMBL/GenBank/DDBJ databases">
        <authorList>
            <person name="Wen L."/>
            <person name="He K."/>
            <person name="Yang H."/>
        </authorList>
    </citation>
    <scope>NUCLEOTIDE SEQUENCE [LARGE SCALE GENOMIC DNA]</scope>
    <source>
        <strain evidence="2 3">CV41</strain>
    </source>
</reference>
<protein>
    <submittedName>
        <fullName evidence="2">Uncharacterized protein</fullName>
    </submittedName>
</protein>
<feature type="chain" id="PRO_5007299268" evidence="1">
    <location>
        <begin position="24"/>
        <end position="228"/>
    </location>
</feature>
<dbReference type="AlphaFoldDB" id="A0A139SIP5"/>
<comment type="caution">
    <text evidence="2">The sequence shown here is derived from an EMBL/GenBank/DDBJ whole genome shotgun (WGS) entry which is preliminary data.</text>
</comment>
<accession>A0A139SIP5</accession>
<keyword evidence="1" id="KW-0732">Signal</keyword>
<dbReference type="InterPro" id="IPR019613">
    <property type="entry name" value="DUF4198"/>
</dbReference>
<dbReference type="Proteomes" id="UP000071392">
    <property type="component" value="Unassembled WGS sequence"/>
</dbReference>
<keyword evidence="3" id="KW-1185">Reference proteome</keyword>
<evidence type="ECO:0000313" key="3">
    <source>
        <dbReference type="Proteomes" id="UP000071392"/>
    </source>
</evidence>
<sequence length="228" mass="24710">MKLRYLLSSLLLGTLAAAQAAHAHGFWIEPRYGRLEAVFGHGPAVEAYPTDHLFAAWAYAPDGSPIRVDIQRTETHALLVPRQNEAAVVLASLDAKFFRPEDSATKNIKNAFIVLREGARLDQIKDIRLVLVPEVDPLKVGPGNPLPIRVYVDGKPAAGVRIMADYRGVGTTAFESAATTDAEGRASIIVRNAGLNVLAGFIAETDENGEQTFLHTTLAFLGLPYEHS</sequence>
<gene>
    <name evidence="2" type="ORF">AXK12_00505</name>
</gene>
<dbReference type="Pfam" id="PF10670">
    <property type="entry name" value="DUF4198"/>
    <property type="match status" value="1"/>
</dbReference>
<evidence type="ECO:0000256" key="1">
    <source>
        <dbReference type="SAM" id="SignalP"/>
    </source>
</evidence>
<dbReference type="EMBL" id="LSZP01000056">
    <property type="protein sequence ID" value="KXU34427.1"/>
    <property type="molecule type" value="Genomic_DNA"/>
</dbReference>
<dbReference type="RefSeq" id="WP_068712922.1">
    <property type="nucleotide sequence ID" value="NZ_LSZP01000056.1"/>
</dbReference>
<dbReference type="OrthoDB" id="5368503at2"/>
<organism evidence="2 3">
    <name type="scientific">Cephaloticoccus capnophilus</name>
    <dbReference type="NCBI Taxonomy" id="1548208"/>
    <lineage>
        <taxon>Bacteria</taxon>
        <taxon>Pseudomonadati</taxon>
        <taxon>Verrucomicrobiota</taxon>
        <taxon>Opitutia</taxon>
        <taxon>Opitutales</taxon>
        <taxon>Opitutaceae</taxon>
        <taxon>Cephaloticoccus</taxon>
    </lineage>
</organism>
<proteinExistence type="predicted"/>